<feature type="transmembrane region" description="Helical" evidence="2">
    <location>
        <begin position="12"/>
        <end position="34"/>
    </location>
</feature>
<keyword evidence="2" id="KW-1133">Transmembrane helix</keyword>
<organism evidence="3 4">
    <name type="scientific">Puccinia sorghi</name>
    <dbReference type="NCBI Taxonomy" id="27349"/>
    <lineage>
        <taxon>Eukaryota</taxon>
        <taxon>Fungi</taxon>
        <taxon>Dikarya</taxon>
        <taxon>Basidiomycota</taxon>
        <taxon>Pucciniomycotina</taxon>
        <taxon>Pucciniomycetes</taxon>
        <taxon>Pucciniales</taxon>
        <taxon>Pucciniaceae</taxon>
        <taxon>Puccinia</taxon>
    </lineage>
</organism>
<evidence type="ECO:0000256" key="1">
    <source>
        <dbReference type="SAM" id="MobiDB-lite"/>
    </source>
</evidence>
<dbReference type="AlphaFoldDB" id="A0A0L6V529"/>
<keyword evidence="4" id="KW-1185">Reference proteome</keyword>
<comment type="caution">
    <text evidence="3">The sequence shown here is derived from an EMBL/GenBank/DDBJ whole genome shotgun (WGS) entry which is preliminary data.</text>
</comment>
<evidence type="ECO:0000256" key="2">
    <source>
        <dbReference type="SAM" id="Phobius"/>
    </source>
</evidence>
<gene>
    <name evidence="3" type="ORF">VP01_2623g4</name>
</gene>
<dbReference type="Proteomes" id="UP000037035">
    <property type="component" value="Unassembled WGS sequence"/>
</dbReference>
<accession>A0A0L6V529</accession>
<dbReference type="VEuPathDB" id="FungiDB:VP01_2623g4"/>
<evidence type="ECO:0000313" key="4">
    <source>
        <dbReference type="Proteomes" id="UP000037035"/>
    </source>
</evidence>
<name>A0A0L6V529_9BASI</name>
<feature type="transmembrane region" description="Helical" evidence="2">
    <location>
        <begin position="288"/>
        <end position="308"/>
    </location>
</feature>
<sequence length="389" mass="44561">MGRRVTFGGANFFYTHIFTAVSADFILSCLYNLLLLGPFLPLKILWLQGNVFKKKESRVGVQWKVFQFLTYSHKRSMSISLVSIPCFPHSLSPASLAYAPCLTSLHSCMSLSLCAGVIIPACSGWVVLQSRWGARLERREEIFLLFRFPNNYLRHVETARSPLGPKNQERLTFSLEKRNQSTKELSKSQKGVTRSEEVQPRSKKARLTRIQQGILEKASHQKSSYNQYLRWPSSPHNFIPHLHTDYTEISTIQFHLLSTRKKLNINHLNSSESPLLNPSKLWSSQRNIFITLFFFPILFFILTSLDIIPKTPFHSSRAAQRSPLLKGSEEWMRREQLGTSCPCVILSEFLPARAEHSLTVFLSRSQSAASCQACGNHYLFLVSFFLFSY</sequence>
<feature type="compositionally biased region" description="Basic and acidic residues" evidence="1">
    <location>
        <begin position="178"/>
        <end position="200"/>
    </location>
</feature>
<protein>
    <submittedName>
        <fullName evidence="3">Uncharacterized protein</fullName>
    </submittedName>
</protein>
<proteinExistence type="predicted"/>
<evidence type="ECO:0000313" key="3">
    <source>
        <dbReference type="EMBL" id="KNZ55647.1"/>
    </source>
</evidence>
<keyword evidence="2" id="KW-0812">Transmembrane</keyword>
<keyword evidence="2" id="KW-0472">Membrane</keyword>
<dbReference type="EMBL" id="LAVV01007528">
    <property type="protein sequence ID" value="KNZ55647.1"/>
    <property type="molecule type" value="Genomic_DNA"/>
</dbReference>
<reference evidence="3 4" key="1">
    <citation type="submission" date="2015-08" db="EMBL/GenBank/DDBJ databases">
        <title>Next Generation Sequencing and Analysis of the Genome of Puccinia sorghi L Schw, the Causal Agent of Maize Common Rust.</title>
        <authorList>
            <person name="Rochi L."/>
            <person name="Burguener G."/>
            <person name="Darino M."/>
            <person name="Turjanski A."/>
            <person name="Kreff E."/>
            <person name="Dieguez M.J."/>
            <person name="Sacco F."/>
        </authorList>
    </citation>
    <scope>NUCLEOTIDE SEQUENCE [LARGE SCALE GENOMIC DNA]</scope>
    <source>
        <strain evidence="3 4">RO10H11247</strain>
    </source>
</reference>
<feature type="region of interest" description="Disordered" evidence="1">
    <location>
        <begin position="178"/>
        <end position="203"/>
    </location>
</feature>
<feature type="transmembrane region" description="Helical" evidence="2">
    <location>
        <begin position="109"/>
        <end position="128"/>
    </location>
</feature>